<feature type="region of interest" description="Disordered" evidence="1">
    <location>
        <begin position="51"/>
        <end position="81"/>
    </location>
</feature>
<proteinExistence type="predicted"/>
<gene>
    <name evidence="2" type="ORF">RO3G_03083</name>
</gene>
<feature type="compositionally biased region" description="Polar residues" evidence="1">
    <location>
        <begin position="1"/>
        <end position="16"/>
    </location>
</feature>
<accession>I1BQ99</accession>
<sequence length="135" mass="15550">MASNIKRTNTTSSITFDYSGGPIPEVVKKSYVQQQLPVRKQSLAAYGKPIRKRNFRPLATTPRPPGGWTQEEDEFDFKDRPPSSIVCTEPIDPSQVVQEEEEDNPTYLNTNFSEEMLIDDVDIDDNHYREWRKGK</sequence>
<dbReference type="OrthoDB" id="2220168at2759"/>
<reference evidence="2 3" key="1">
    <citation type="journal article" date="2009" name="PLoS Genet.">
        <title>Genomic analysis of the basal lineage fungus Rhizopus oryzae reveals a whole-genome duplication.</title>
        <authorList>
            <person name="Ma L.-J."/>
            <person name="Ibrahim A.S."/>
            <person name="Skory C."/>
            <person name="Grabherr M.G."/>
            <person name="Burger G."/>
            <person name="Butler M."/>
            <person name="Elias M."/>
            <person name="Idnurm A."/>
            <person name="Lang B.F."/>
            <person name="Sone T."/>
            <person name="Abe A."/>
            <person name="Calvo S.E."/>
            <person name="Corrochano L.M."/>
            <person name="Engels R."/>
            <person name="Fu J."/>
            <person name="Hansberg W."/>
            <person name="Kim J.-M."/>
            <person name="Kodira C.D."/>
            <person name="Koehrsen M.J."/>
            <person name="Liu B."/>
            <person name="Miranda-Saavedra D."/>
            <person name="O'Leary S."/>
            <person name="Ortiz-Castellanos L."/>
            <person name="Poulter R."/>
            <person name="Rodriguez-Romero J."/>
            <person name="Ruiz-Herrera J."/>
            <person name="Shen Y.-Q."/>
            <person name="Zeng Q."/>
            <person name="Galagan J."/>
            <person name="Birren B.W."/>
            <person name="Cuomo C.A."/>
            <person name="Wickes B.L."/>
        </authorList>
    </citation>
    <scope>NUCLEOTIDE SEQUENCE [LARGE SCALE GENOMIC DNA]</scope>
    <source>
        <strain evidence="3">RA 99-880 / ATCC MYA-4621 / FGSC 9543 / NRRL 43880</strain>
    </source>
</reference>
<dbReference type="OMA" id="DQQREWR"/>
<evidence type="ECO:0000256" key="1">
    <source>
        <dbReference type="SAM" id="MobiDB-lite"/>
    </source>
</evidence>
<dbReference type="GeneID" id="93610055"/>
<dbReference type="RefSeq" id="XP_067513775.1">
    <property type="nucleotide sequence ID" value="XM_067657674.1"/>
</dbReference>
<feature type="region of interest" description="Disordered" evidence="1">
    <location>
        <begin position="1"/>
        <end position="21"/>
    </location>
</feature>
<dbReference type="VEuPathDB" id="FungiDB:RO3G_03083"/>
<evidence type="ECO:0000313" key="3">
    <source>
        <dbReference type="Proteomes" id="UP000009138"/>
    </source>
</evidence>
<dbReference type="InParanoid" id="I1BQ99"/>
<organism evidence="2 3">
    <name type="scientific">Rhizopus delemar (strain RA 99-880 / ATCC MYA-4621 / FGSC 9543 / NRRL 43880)</name>
    <name type="common">Mucormycosis agent</name>
    <name type="synonym">Rhizopus arrhizus var. delemar</name>
    <dbReference type="NCBI Taxonomy" id="246409"/>
    <lineage>
        <taxon>Eukaryota</taxon>
        <taxon>Fungi</taxon>
        <taxon>Fungi incertae sedis</taxon>
        <taxon>Mucoromycota</taxon>
        <taxon>Mucoromycotina</taxon>
        <taxon>Mucoromycetes</taxon>
        <taxon>Mucorales</taxon>
        <taxon>Mucorineae</taxon>
        <taxon>Rhizopodaceae</taxon>
        <taxon>Rhizopus</taxon>
    </lineage>
</organism>
<dbReference type="AlphaFoldDB" id="I1BQ99"/>
<evidence type="ECO:0000313" key="2">
    <source>
        <dbReference type="EMBL" id="EIE78379.1"/>
    </source>
</evidence>
<dbReference type="EMBL" id="CH476733">
    <property type="protein sequence ID" value="EIE78379.1"/>
    <property type="molecule type" value="Genomic_DNA"/>
</dbReference>
<protein>
    <submittedName>
        <fullName evidence="2">Uncharacterized protein</fullName>
    </submittedName>
</protein>
<dbReference type="Proteomes" id="UP000009138">
    <property type="component" value="Unassembled WGS sequence"/>
</dbReference>
<keyword evidence="3" id="KW-1185">Reference proteome</keyword>
<name>I1BQ99_RHIO9</name>
<dbReference type="STRING" id="246409.I1BQ99"/>